<dbReference type="PANTHER" id="PTHR44042">
    <property type="entry name" value="DUPLICATED HOMEODOMAIN-LIKE SUPERFAMILY PROTEIN-RELATED"/>
    <property type="match status" value="1"/>
</dbReference>
<keyword evidence="10" id="KW-1185">Reference proteome</keyword>
<dbReference type="InterPro" id="IPR009057">
    <property type="entry name" value="Homeodomain-like_sf"/>
</dbReference>
<dbReference type="EMBL" id="OZ021736">
    <property type="protein sequence ID" value="CAK9314551.1"/>
    <property type="molecule type" value="Genomic_DNA"/>
</dbReference>
<dbReference type="InterPro" id="IPR006447">
    <property type="entry name" value="Myb_dom_plants"/>
</dbReference>
<dbReference type="Pfam" id="PF23082">
    <property type="entry name" value="Myb_DNA-binding_2"/>
    <property type="match status" value="1"/>
</dbReference>
<dbReference type="InterPro" id="IPR017930">
    <property type="entry name" value="Myb_dom"/>
</dbReference>
<evidence type="ECO:0000313" key="9">
    <source>
        <dbReference type="EMBL" id="CAK9314551.1"/>
    </source>
</evidence>
<evidence type="ECO:0000259" key="6">
    <source>
        <dbReference type="PROSITE" id="PS50090"/>
    </source>
</evidence>
<feature type="compositionally biased region" description="Polar residues" evidence="5">
    <location>
        <begin position="201"/>
        <end position="210"/>
    </location>
</feature>
<dbReference type="PANTHER" id="PTHR44042:SF41">
    <property type="entry name" value="DUPLICATED HOMEODOMAIN-LIKE SUPERFAMILY PROTEIN-RELATED"/>
    <property type="match status" value="1"/>
</dbReference>
<dbReference type="PROSITE" id="PS50090">
    <property type="entry name" value="MYB_LIKE"/>
    <property type="match status" value="1"/>
</dbReference>
<organism evidence="9 10">
    <name type="scientific">Citrullus colocynthis</name>
    <name type="common">colocynth</name>
    <dbReference type="NCBI Taxonomy" id="252529"/>
    <lineage>
        <taxon>Eukaryota</taxon>
        <taxon>Viridiplantae</taxon>
        <taxon>Streptophyta</taxon>
        <taxon>Embryophyta</taxon>
        <taxon>Tracheophyta</taxon>
        <taxon>Spermatophyta</taxon>
        <taxon>Magnoliopsida</taxon>
        <taxon>eudicotyledons</taxon>
        <taxon>Gunneridae</taxon>
        <taxon>Pentapetalae</taxon>
        <taxon>rosids</taxon>
        <taxon>fabids</taxon>
        <taxon>Cucurbitales</taxon>
        <taxon>Cucurbitaceae</taxon>
        <taxon>Benincaseae</taxon>
        <taxon>Citrullus</taxon>
    </lineage>
</organism>
<sequence>MKWEMEILSPPSSLVSTMSWSSGDGKSSRWTVAENKMFENALAIFDTDTPDRWQKVASMIGKTVGDVIRQYKELEADVSSIEAGLIPIPGYDTSQFTLDWVSRHSYDGFKQSYGFVGKRSSGRSADQERKKGVPWTEEEHKLFLMGLKKYGKGDWRNISRNFVVTRTPTQVASHAQKYFIRQLSGGKDKRRASIHDITTVNLNDTRSPSPENKKSVSPEHSTVLPCHSNPSSTVARTTFNWNHPHHQQHNANGAAMVFNHTNGNVFMSPSAFGVNSYAGLRLPEHHLQKGAVDEPFIGPQNMIFQMQAGHCFPHG</sequence>
<dbReference type="PROSITE" id="PS51293">
    <property type="entry name" value="SANT"/>
    <property type="match status" value="1"/>
</dbReference>
<dbReference type="SMART" id="SM00717">
    <property type="entry name" value="SANT"/>
    <property type="match status" value="2"/>
</dbReference>
<evidence type="ECO:0000256" key="2">
    <source>
        <dbReference type="ARBA" id="ARBA00023015"/>
    </source>
</evidence>
<feature type="domain" description="SANT" evidence="7">
    <location>
        <begin position="135"/>
        <end position="183"/>
    </location>
</feature>
<evidence type="ECO:0000256" key="3">
    <source>
        <dbReference type="ARBA" id="ARBA00023163"/>
    </source>
</evidence>
<dbReference type="Pfam" id="PF00249">
    <property type="entry name" value="Myb_DNA-binding"/>
    <property type="match status" value="1"/>
</dbReference>
<reference evidence="9 10" key="1">
    <citation type="submission" date="2024-03" db="EMBL/GenBank/DDBJ databases">
        <authorList>
            <person name="Gkanogiannis A."/>
            <person name="Becerra Lopez-Lavalle L."/>
        </authorList>
    </citation>
    <scope>NUCLEOTIDE SEQUENCE [LARGE SCALE GENOMIC DNA]</scope>
</reference>
<evidence type="ECO:0000256" key="1">
    <source>
        <dbReference type="ARBA" id="ARBA00004123"/>
    </source>
</evidence>
<feature type="region of interest" description="Disordered" evidence="5">
    <location>
        <begin position="201"/>
        <end position="229"/>
    </location>
</feature>
<evidence type="ECO:0000256" key="5">
    <source>
        <dbReference type="SAM" id="MobiDB-lite"/>
    </source>
</evidence>
<comment type="subcellular location">
    <subcellularLocation>
        <location evidence="1">Nucleus</location>
    </subcellularLocation>
</comment>
<keyword evidence="4" id="KW-0539">Nucleus</keyword>
<evidence type="ECO:0000313" key="10">
    <source>
        <dbReference type="Proteomes" id="UP001642487"/>
    </source>
</evidence>
<keyword evidence="3" id="KW-0804">Transcription</keyword>
<dbReference type="InterPro" id="IPR017884">
    <property type="entry name" value="SANT_dom"/>
</dbReference>
<feature type="domain" description="Myb-like" evidence="6">
    <location>
        <begin position="127"/>
        <end position="179"/>
    </location>
</feature>
<keyword evidence="2" id="KW-0805">Transcription regulation</keyword>
<dbReference type="PROSITE" id="PS51294">
    <property type="entry name" value="HTH_MYB"/>
    <property type="match status" value="1"/>
</dbReference>
<feature type="domain" description="HTH myb-type" evidence="8">
    <location>
        <begin position="127"/>
        <end position="183"/>
    </location>
</feature>
<dbReference type="SUPFAM" id="SSF46689">
    <property type="entry name" value="Homeodomain-like"/>
    <property type="match status" value="2"/>
</dbReference>
<dbReference type="Proteomes" id="UP001642487">
    <property type="component" value="Chromosome 2"/>
</dbReference>
<dbReference type="NCBIfam" id="TIGR01557">
    <property type="entry name" value="myb_SHAQKYF"/>
    <property type="match status" value="1"/>
</dbReference>
<proteinExistence type="predicted"/>
<dbReference type="CDD" id="cd00167">
    <property type="entry name" value="SANT"/>
    <property type="match status" value="1"/>
</dbReference>
<gene>
    <name evidence="9" type="ORF">CITCOLO1_LOCUS6311</name>
</gene>
<evidence type="ECO:0000259" key="8">
    <source>
        <dbReference type="PROSITE" id="PS51294"/>
    </source>
</evidence>
<evidence type="ECO:0000256" key="4">
    <source>
        <dbReference type="ARBA" id="ARBA00023242"/>
    </source>
</evidence>
<name>A0ABP0Y287_9ROSI</name>
<dbReference type="InterPro" id="IPR001005">
    <property type="entry name" value="SANT/Myb"/>
</dbReference>
<evidence type="ECO:0008006" key="11">
    <source>
        <dbReference type="Google" id="ProtNLM"/>
    </source>
</evidence>
<protein>
    <recommendedName>
        <fullName evidence="11">Transcription factor DIVARICATA</fullName>
    </recommendedName>
</protein>
<evidence type="ECO:0000259" key="7">
    <source>
        <dbReference type="PROSITE" id="PS51293"/>
    </source>
</evidence>
<dbReference type="Gene3D" id="1.10.10.60">
    <property type="entry name" value="Homeodomain-like"/>
    <property type="match status" value="2"/>
</dbReference>
<accession>A0ABP0Y287</accession>